<comment type="caution">
    <text evidence="1">The sequence shown here is derived from an EMBL/GenBank/DDBJ whole genome shotgun (WGS) entry which is preliminary data.</text>
</comment>
<dbReference type="Proteomes" id="UP000724584">
    <property type="component" value="Unassembled WGS sequence"/>
</dbReference>
<evidence type="ECO:0000313" key="1">
    <source>
        <dbReference type="EMBL" id="KAH6640643.1"/>
    </source>
</evidence>
<keyword evidence="2" id="KW-1185">Reference proteome</keyword>
<name>A0ACB7PHX3_9PEZI</name>
<sequence>MRKHFLFNLACYSAAVVVLSCLPGTWSEPLNTTTEDGPGLSNFGKSARRSLFKRDMASFGCTGEWLTSVNSAVAESLDIINYALSRFQAILANLNSNPVPSIVGMNAGDRTAFQTYEAFFGQTNKNAAAIARLNKLIKSAQSIQTALQNSAGVNVEIWCNDYFLRDVDPWGIDGIVQFGDRRWTVDNPVGEWVALVTCTNSPATSAYTYHPTSPPFNEESVVVLCRNYLPAWSARYSAGDVVGRYHNGVPVATNMYQMDHLWGYLPATLIHEFTHAQSIMGDQRLGNQEVAYQWQFIRQLAQENPDLAVNNSGKFAPIYLNQNDWSTGMGQNLGYFPLGTA</sequence>
<gene>
    <name evidence="1" type="ORF">F5144DRAFT_590076</name>
</gene>
<reference evidence="1 2" key="1">
    <citation type="journal article" date="2021" name="Nat. Commun.">
        <title>Genetic determinants of endophytism in the Arabidopsis root mycobiome.</title>
        <authorList>
            <person name="Mesny F."/>
            <person name="Miyauchi S."/>
            <person name="Thiergart T."/>
            <person name="Pickel B."/>
            <person name="Atanasova L."/>
            <person name="Karlsson M."/>
            <person name="Huettel B."/>
            <person name="Barry K.W."/>
            <person name="Haridas S."/>
            <person name="Chen C."/>
            <person name="Bauer D."/>
            <person name="Andreopoulos W."/>
            <person name="Pangilinan J."/>
            <person name="LaButti K."/>
            <person name="Riley R."/>
            <person name="Lipzen A."/>
            <person name="Clum A."/>
            <person name="Drula E."/>
            <person name="Henrissat B."/>
            <person name="Kohler A."/>
            <person name="Grigoriev I.V."/>
            <person name="Martin F.M."/>
            <person name="Hacquard S."/>
        </authorList>
    </citation>
    <scope>NUCLEOTIDE SEQUENCE [LARGE SCALE GENOMIC DNA]</scope>
    <source>
        <strain evidence="1 2">MPI-SDFR-AT-0079</strain>
    </source>
</reference>
<dbReference type="EMBL" id="JAGIZQ010000002">
    <property type="protein sequence ID" value="KAH6640643.1"/>
    <property type="molecule type" value="Genomic_DNA"/>
</dbReference>
<proteinExistence type="predicted"/>
<evidence type="ECO:0000313" key="2">
    <source>
        <dbReference type="Proteomes" id="UP000724584"/>
    </source>
</evidence>
<accession>A0ACB7PHX3</accession>
<organism evidence="1 2">
    <name type="scientific">Chaetomium tenue</name>
    <dbReference type="NCBI Taxonomy" id="1854479"/>
    <lineage>
        <taxon>Eukaryota</taxon>
        <taxon>Fungi</taxon>
        <taxon>Dikarya</taxon>
        <taxon>Ascomycota</taxon>
        <taxon>Pezizomycotina</taxon>
        <taxon>Sordariomycetes</taxon>
        <taxon>Sordariomycetidae</taxon>
        <taxon>Sordariales</taxon>
        <taxon>Chaetomiaceae</taxon>
        <taxon>Chaetomium</taxon>
    </lineage>
</organism>
<protein>
    <submittedName>
        <fullName evidence="1">Uncharacterized protein</fullName>
    </submittedName>
</protein>